<proteinExistence type="inferred from homology"/>
<evidence type="ECO:0000256" key="1">
    <source>
        <dbReference type="ARBA" id="ARBA00005254"/>
    </source>
</evidence>
<reference evidence="4 5" key="1">
    <citation type="submission" date="2022-06" db="EMBL/GenBank/DDBJ databases">
        <title>Paraconexibacter antarcticus.</title>
        <authorList>
            <person name="Kim C.S."/>
        </authorList>
    </citation>
    <scope>NUCLEOTIDE SEQUENCE [LARGE SCALE GENOMIC DNA]</scope>
    <source>
        <strain evidence="4 5">02-257</strain>
    </source>
</reference>
<gene>
    <name evidence="4" type="ORF">NBH00_18245</name>
</gene>
<keyword evidence="2" id="KW-1133">Transmembrane helix</keyword>
<dbReference type="SUPFAM" id="SSF54637">
    <property type="entry name" value="Thioesterase/thiol ester dehydrase-isomerase"/>
    <property type="match status" value="1"/>
</dbReference>
<dbReference type="EMBL" id="CP098502">
    <property type="protein sequence ID" value="UTI63288.1"/>
    <property type="molecule type" value="Genomic_DNA"/>
</dbReference>
<feature type="domain" description="MaoC-like" evidence="3">
    <location>
        <begin position="28"/>
        <end position="116"/>
    </location>
</feature>
<evidence type="ECO:0000259" key="3">
    <source>
        <dbReference type="Pfam" id="PF01575"/>
    </source>
</evidence>
<organism evidence="4 5">
    <name type="scientific">Paraconexibacter antarcticus</name>
    <dbReference type="NCBI Taxonomy" id="2949664"/>
    <lineage>
        <taxon>Bacteria</taxon>
        <taxon>Bacillati</taxon>
        <taxon>Actinomycetota</taxon>
        <taxon>Thermoleophilia</taxon>
        <taxon>Solirubrobacterales</taxon>
        <taxon>Paraconexibacteraceae</taxon>
        <taxon>Paraconexibacter</taxon>
    </lineage>
</organism>
<evidence type="ECO:0000313" key="5">
    <source>
        <dbReference type="Proteomes" id="UP001056035"/>
    </source>
</evidence>
<dbReference type="InterPro" id="IPR029069">
    <property type="entry name" value="HotDog_dom_sf"/>
</dbReference>
<sequence length="143" mass="15232">MSAPDLAPAPADLTALTVGDEIHGQFGPITRTQLVRYAGAGGDFNPIHHDEEFAKSAGMPGVFSMGLFHGGVAGGWLAAWLGLEHVTALKLRFTGQVWPGDVLSLHARVDDIEEHADGRLIICSLLVERQNGDVALKGEVRAR</sequence>
<accession>A0ABY5DMS3</accession>
<evidence type="ECO:0000256" key="2">
    <source>
        <dbReference type="SAM" id="Phobius"/>
    </source>
</evidence>
<feature type="transmembrane region" description="Helical" evidence="2">
    <location>
        <begin position="62"/>
        <end position="83"/>
    </location>
</feature>
<dbReference type="Proteomes" id="UP001056035">
    <property type="component" value="Chromosome"/>
</dbReference>
<name>A0ABY5DMS3_9ACTN</name>
<dbReference type="PANTHER" id="PTHR43841">
    <property type="entry name" value="3-HYDROXYACYL-THIOESTER DEHYDRATASE HTDX-RELATED"/>
    <property type="match status" value="1"/>
</dbReference>
<keyword evidence="2" id="KW-0472">Membrane</keyword>
<dbReference type="Gene3D" id="3.10.129.10">
    <property type="entry name" value="Hotdog Thioesterase"/>
    <property type="match status" value="1"/>
</dbReference>
<comment type="similarity">
    <text evidence="1">Belongs to the enoyl-CoA hydratase/isomerase family.</text>
</comment>
<keyword evidence="5" id="KW-1185">Reference proteome</keyword>
<dbReference type="PANTHER" id="PTHR43841:SF3">
    <property type="entry name" value="(3R)-HYDROXYACYL-ACP DEHYDRATASE SUBUNIT HADB"/>
    <property type="match status" value="1"/>
</dbReference>
<protein>
    <submittedName>
        <fullName evidence="4">MaoC family dehydratase N-terminal domain-containing protein</fullName>
    </submittedName>
</protein>
<dbReference type="RefSeq" id="WP_254570016.1">
    <property type="nucleotide sequence ID" value="NZ_CP098502.1"/>
</dbReference>
<keyword evidence="2" id="KW-0812">Transmembrane</keyword>
<dbReference type="InterPro" id="IPR002539">
    <property type="entry name" value="MaoC-like_dom"/>
</dbReference>
<evidence type="ECO:0000313" key="4">
    <source>
        <dbReference type="EMBL" id="UTI63288.1"/>
    </source>
</evidence>
<dbReference type="Pfam" id="PF01575">
    <property type="entry name" value="MaoC_dehydratas"/>
    <property type="match status" value="1"/>
</dbReference>